<gene>
    <name evidence="1" type="ORF">Pc16g11090</name>
    <name evidence="1" type="ORF">PCH_Pc16g11090</name>
</gene>
<protein>
    <submittedName>
        <fullName evidence="1">Uncharacterized protein</fullName>
    </submittedName>
</protein>
<name>B6H9L8_PENRW</name>
<sequence>MEGIVLNVEQDESMYLAADLRAWPKEAVIRLPIAAMSDTRVCNGTNDGPMQCPRIAGRHAVVMTLQMLDVVVYDRITNKMPVLWGGKWGCARGNLWSTSSTKLSYSPGGYDKMNLSIRDALVSKQRKVGNVEDDERWMEEGGIERACLALGFEVDYTSCMLRSAGVEARQYRVSKGGRLNLRLCAASPSSWSLHFYLHMLIHHLI</sequence>
<accession>B6H9L8</accession>
<dbReference type="Proteomes" id="UP000000724">
    <property type="component" value="Contig Pc00c16"/>
</dbReference>
<dbReference type="VEuPathDB" id="FungiDB:PCH_Pc16g11090"/>
<dbReference type="AlphaFoldDB" id="B6H9L8"/>
<evidence type="ECO:0000313" key="1">
    <source>
        <dbReference type="EMBL" id="CAP93779.1"/>
    </source>
</evidence>
<proteinExistence type="predicted"/>
<keyword evidence="2" id="KW-1185">Reference proteome</keyword>
<dbReference type="EMBL" id="AM920431">
    <property type="protein sequence ID" value="CAP93779.1"/>
    <property type="molecule type" value="Genomic_DNA"/>
</dbReference>
<dbReference type="OrthoDB" id="4352628at2759"/>
<evidence type="ECO:0000313" key="2">
    <source>
        <dbReference type="Proteomes" id="UP000000724"/>
    </source>
</evidence>
<reference evidence="1 2" key="1">
    <citation type="journal article" date="2008" name="Nat. Biotechnol.">
        <title>Genome sequencing and analysis of the filamentous fungus Penicillium chrysogenum.</title>
        <authorList>
            <person name="van den Berg M.A."/>
            <person name="Albang R."/>
            <person name="Albermann K."/>
            <person name="Badger J.H."/>
            <person name="Daran J.-M."/>
            <person name="Driessen A.J.M."/>
            <person name="Garcia-Estrada C."/>
            <person name="Fedorova N.D."/>
            <person name="Harris D.M."/>
            <person name="Heijne W.H.M."/>
            <person name="Joardar V.S."/>
            <person name="Kiel J.A.K.W."/>
            <person name="Kovalchuk A."/>
            <person name="Martin J.F."/>
            <person name="Nierman W.C."/>
            <person name="Nijland J.G."/>
            <person name="Pronk J.T."/>
            <person name="Roubos J.A."/>
            <person name="van der Klei I.J."/>
            <person name="van Peij N.N.M.E."/>
            <person name="Veenhuis M."/>
            <person name="von Doehren H."/>
            <person name="Wagner C."/>
            <person name="Wortman J.R."/>
            <person name="Bovenberg R.A.L."/>
        </authorList>
    </citation>
    <scope>NUCLEOTIDE SEQUENCE [LARGE SCALE GENOMIC DNA]</scope>
    <source>
        <strain evidence="2">ATCC 28089 / DSM 1075 / NRRL 1951 / Wisconsin 54-1255</strain>
    </source>
</reference>
<dbReference type="HOGENOM" id="CLU_1337900_0_0_1"/>
<organism evidence="1 2">
    <name type="scientific">Penicillium rubens (strain ATCC 28089 / DSM 1075 / NRRL 1951 / Wisconsin 54-1255)</name>
    <name type="common">Penicillium chrysogenum</name>
    <dbReference type="NCBI Taxonomy" id="500485"/>
    <lineage>
        <taxon>Eukaryota</taxon>
        <taxon>Fungi</taxon>
        <taxon>Dikarya</taxon>
        <taxon>Ascomycota</taxon>
        <taxon>Pezizomycotina</taxon>
        <taxon>Eurotiomycetes</taxon>
        <taxon>Eurotiomycetidae</taxon>
        <taxon>Eurotiales</taxon>
        <taxon>Aspergillaceae</taxon>
        <taxon>Penicillium</taxon>
        <taxon>Penicillium chrysogenum species complex</taxon>
    </lineage>
</organism>